<evidence type="ECO:0000313" key="4">
    <source>
        <dbReference type="Proteomes" id="UP000307440"/>
    </source>
</evidence>
<dbReference type="AlphaFoldDB" id="A0A5C3KGS8"/>
<name>A0A5C3KGS8_COPMA</name>
<accession>A0A5C3KGS8</accession>
<feature type="chain" id="PRO_5022922278" description="Secreted protein" evidence="2">
    <location>
        <begin position="25"/>
        <end position="92"/>
    </location>
</feature>
<keyword evidence="2" id="KW-0732">Signal</keyword>
<reference evidence="3 4" key="1">
    <citation type="journal article" date="2019" name="Nat. Ecol. Evol.">
        <title>Megaphylogeny resolves global patterns of mushroom evolution.</title>
        <authorList>
            <person name="Varga T."/>
            <person name="Krizsan K."/>
            <person name="Foldi C."/>
            <person name="Dima B."/>
            <person name="Sanchez-Garcia M."/>
            <person name="Sanchez-Ramirez S."/>
            <person name="Szollosi G.J."/>
            <person name="Szarkandi J.G."/>
            <person name="Papp V."/>
            <person name="Albert L."/>
            <person name="Andreopoulos W."/>
            <person name="Angelini C."/>
            <person name="Antonin V."/>
            <person name="Barry K.W."/>
            <person name="Bougher N.L."/>
            <person name="Buchanan P."/>
            <person name="Buyck B."/>
            <person name="Bense V."/>
            <person name="Catcheside P."/>
            <person name="Chovatia M."/>
            <person name="Cooper J."/>
            <person name="Damon W."/>
            <person name="Desjardin D."/>
            <person name="Finy P."/>
            <person name="Geml J."/>
            <person name="Haridas S."/>
            <person name="Hughes K."/>
            <person name="Justo A."/>
            <person name="Karasinski D."/>
            <person name="Kautmanova I."/>
            <person name="Kiss B."/>
            <person name="Kocsube S."/>
            <person name="Kotiranta H."/>
            <person name="LaButti K.M."/>
            <person name="Lechner B.E."/>
            <person name="Liimatainen K."/>
            <person name="Lipzen A."/>
            <person name="Lukacs Z."/>
            <person name="Mihaltcheva S."/>
            <person name="Morgado L.N."/>
            <person name="Niskanen T."/>
            <person name="Noordeloos M.E."/>
            <person name="Ohm R.A."/>
            <person name="Ortiz-Santana B."/>
            <person name="Ovrebo C."/>
            <person name="Racz N."/>
            <person name="Riley R."/>
            <person name="Savchenko A."/>
            <person name="Shiryaev A."/>
            <person name="Soop K."/>
            <person name="Spirin V."/>
            <person name="Szebenyi C."/>
            <person name="Tomsovsky M."/>
            <person name="Tulloss R.E."/>
            <person name="Uehling J."/>
            <person name="Grigoriev I.V."/>
            <person name="Vagvolgyi C."/>
            <person name="Papp T."/>
            <person name="Martin F.M."/>
            <person name="Miettinen O."/>
            <person name="Hibbett D.S."/>
            <person name="Nagy L.G."/>
        </authorList>
    </citation>
    <scope>NUCLEOTIDE SEQUENCE [LARGE SCALE GENOMIC DNA]</scope>
    <source>
        <strain evidence="3 4">CBS 121175</strain>
    </source>
</reference>
<dbReference type="EMBL" id="ML210364">
    <property type="protein sequence ID" value="TFK19015.1"/>
    <property type="molecule type" value="Genomic_DNA"/>
</dbReference>
<evidence type="ECO:0008006" key="5">
    <source>
        <dbReference type="Google" id="ProtNLM"/>
    </source>
</evidence>
<feature type="signal peptide" evidence="2">
    <location>
        <begin position="1"/>
        <end position="24"/>
    </location>
</feature>
<keyword evidence="4" id="KW-1185">Reference proteome</keyword>
<proteinExistence type="predicted"/>
<feature type="region of interest" description="Disordered" evidence="1">
    <location>
        <begin position="25"/>
        <end position="46"/>
    </location>
</feature>
<evidence type="ECO:0000256" key="2">
    <source>
        <dbReference type="SAM" id="SignalP"/>
    </source>
</evidence>
<organism evidence="3 4">
    <name type="scientific">Coprinopsis marcescibilis</name>
    <name type="common">Agaric fungus</name>
    <name type="synonym">Psathyrella marcescibilis</name>
    <dbReference type="NCBI Taxonomy" id="230819"/>
    <lineage>
        <taxon>Eukaryota</taxon>
        <taxon>Fungi</taxon>
        <taxon>Dikarya</taxon>
        <taxon>Basidiomycota</taxon>
        <taxon>Agaricomycotina</taxon>
        <taxon>Agaricomycetes</taxon>
        <taxon>Agaricomycetidae</taxon>
        <taxon>Agaricales</taxon>
        <taxon>Agaricineae</taxon>
        <taxon>Psathyrellaceae</taxon>
        <taxon>Coprinopsis</taxon>
    </lineage>
</organism>
<protein>
    <recommendedName>
        <fullName evidence="5">Secreted protein</fullName>
    </recommendedName>
</protein>
<sequence>MWVSIVKALAFFIVRPGLVPLIPAKSGQSNTATPSVQTSPSRSRTSRHPLFRNAVAVLTAAFFDYLPSRPYCAFICIDLAIRYQLFTLAKVL</sequence>
<evidence type="ECO:0000256" key="1">
    <source>
        <dbReference type="SAM" id="MobiDB-lite"/>
    </source>
</evidence>
<dbReference type="Proteomes" id="UP000307440">
    <property type="component" value="Unassembled WGS sequence"/>
</dbReference>
<feature type="compositionally biased region" description="Low complexity" evidence="1">
    <location>
        <begin position="33"/>
        <end position="43"/>
    </location>
</feature>
<gene>
    <name evidence="3" type="ORF">FA15DRAFT_224774</name>
</gene>
<evidence type="ECO:0000313" key="3">
    <source>
        <dbReference type="EMBL" id="TFK19015.1"/>
    </source>
</evidence>